<evidence type="ECO:0000256" key="3">
    <source>
        <dbReference type="ARBA" id="ARBA00022676"/>
    </source>
</evidence>
<keyword evidence="4" id="KW-0808">Transferase</keyword>
<dbReference type="Proteomes" id="UP000835052">
    <property type="component" value="Unassembled WGS sequence"/>
</dbReference>
<evidence type="ECO:0000256" key="2">
    <source>
        <dbReference type="ARBA" id="ARBA00008661"/>
    </source>
</evidence>
<feature type="transmembrane region" description="Helical" evidence="10">
    <location>
        <begin position="460"/>
        <end position="481"/>
    </location>
</feature>
<comment type="caution">
    <text evidence="11">The sequence shown here is derived from an EMBL/GenBank/DDBJ whole genome shotgun (WGS) entry which is preliminary data.</text>
</comment>
<keyword evidence="8" id="KW-0333">Golgi apparatus</keyword>
<feature type="transmembrane region" description="Helical" evidence="10">
    <location>
        <begin position="235"/>
        <end position="256"/>
    </location>
</feature>
<proteinExistence type="inferred from homology"/>
<dbReference type="InterPro" id="IPR002659">
    <property type="entry name" value="Glyco_trans_31"/>
</dbReference>
<feature type="transmembrane region" description="Helical" evidence="10">
    <location>
        <begin position="356"/>
        <end position="378"/>
    </location>
</feature>
<protein>
    <recommendedName>
        <fullName evidence="13">G protein-coupled receptor</fullName>
    </recommendedName>
</protein>
<evidence type="ECO:0000256" key="9">
    <source>
        <dbReference type="ARBA" id="ARBA00023136"/>
    </source>
</evidence>
<evidence type="ECO:0000256" key="7">
    <source>
        <dbReference type="ARBA" id="ARBA00022989"/>
    </source>
</evidence>
<keyword evidence="7 10" id="KW-1133">Transmembrane helix</keyword>
<dbReference type="GO" id="GO:0016758">
    <property type="term" value="F:hexosyltransferase activity"/>
    <property type="evidence" value="ECO:0007669"/>
    <property type="project" value="InterPro"/>
</dbReference>
<feature type="transmembrane region" description="Helical" evidence="10">
    <location>
        <begin position="416"/>
        <end position="439"/>
    </location>
</feature>
<organism evidence="11 12">
    <name type="scientific">Caenorhabditis auriculariae</name>
    <dbReference type="NCBI Taxonomy" id="2777116"/>
    <lineage>
        <taxon>Eukaryota</taxon>
        <taxon>Metazoa</taxon>
        <taxon>Ecdysozoa</taxon>
        <taxon>Nematoda</taxon>
        <taxon>Chromadorea</taxon>
        <taxon>Rhabditida</taxon>
        <taxon>Rhabditina</taxon>
        <taxon>Rhabditomorpha</taxon>
        <taxon>Rhabditoidea</taxon>
        <taxon>Rhabditidae</taxon>
        <taxon>Peloderinae</taxon>
        <taxon>Caenorhabditis</taxon>
    </lineage>
</organism>
<feature type="transmembrane region" description="Helical" evidence="10">
    <location>
        <begin position="268"/>
        <end position="293"/>
    </location>
</feature>
<dbReference type="PANTHER" id="PTHR11214">
    <property type="entry name" value="BETA-1,3-N-ACETYLGLUCOSAMINYLTRANSFERASE"/>
    <property type="match status" value="1"/>
</dbReference>
<accession>A0A8S1HNM5</accession>
<dbReference type="EMBL" id="CAJGYM010000062">
    <property type="protein sequence ID" value="CAD6195872.1"/>
    <property type="molecule type" value="Genomic_DNA"/>
</dbReference>
<evidence type="ECO:0000313" key="12">
    <source>
        <dbReference type="Proteomes" id="UP000835052"/>
    </source>
</evidence>
<keyword evidence="5 10" id="KW-0812">Transmembrane</keyword>
<evidence type="ECO:0000256" key="5">
    <source>
        <dbReference type="ARBA" id="ARBA00022692"/>
    </source>
</evidence>
<sequence length="753" mass="87548">MSSFLRYFDQHLYEFNAADIVEGFYDAFLMQKSHHPGLFPFHQTTYFVYIFLNFTLFLAVVLCTRTAIRNALVACHVQFFEWSHEITITFIENIYTGVVLGGTFMNIYPTMNVVEWDQESMWTAAFQTDPRIKDFFIDYKPFFVCYKKWVALIFGEVVAFSVCLVLGLLFLAHIVPFSLFILMPVQAVCFVVCAMNLTLITPYQTAFVAMVKRLRGMKTEETSRKSLNYIAVTNYVSLAVAIFNVTVASFTIYIIANYSGKMLSTFRVLIIVQITATLLLCLLLPAFGLYTVLPIPILFSSHPRLFPSYQWTYLANLLQYGLLFSIVTIGGRAIIRSAFISSHVKFFNWSHEKTLRFVESINTWILVLGFLLNIYPALNIVVFEQDEWWAAAFRVDPRLVEFGEEYRPFFVCYRRWAFVILFQLLVGCLVVLFNYIFLARVTMNSLVTMSKKLKRIQKRMLLMEVASFVAFGTFVVIPLFLTGYFSIMGSRDLLRKVFSLLTITFAFLYFKNHDLLDVNEKLAEEKATRKLMKKEVVFKNVHQSYRVLISPDSSQCSGRPKVLIIVLSTAEHFEQRQVIRNTYGNPKLSKSVAEKKILVNFIMSRPKSHDLMQKLNKESAIYDDIVVTDLPEHYFLLHLKVFALLDFFRDNCPQADFVLKVDEDVVVDVDRMLYFIERDIHANILSISGIVWVASSALRDPTNKWYVTKEEWPEYYYPRYCDGPFYLIGRSAVKRLLHHAKTTHAFRFEVFFL</sequence>
<dbReference type="GO" id="GO:0006493">
    <property type="term" value="P:protein O-linked glycosylation"/>
    <property type="evidence" value="ECO:0007669"/>
    <property type="project" value="TreeGrafter"/>
</dbReference>
<dbReference type="PANTHER" id="PTHR11214:SF314">
    <property type="entry name" value="HEXOSYLTRANSFERASE"/>
    <property type="match status" value="1"/>
</dbReference>
<keyword evidence="3" id="KW-0328">Glycosyltransferase</keyword>
<evidence type="ECO:0000256" key="6">
    <source>
        <dbReference type="ARBA" id="ARBA00022968"/>
    </source>
</evidence>
<dbReference type="OrthoDB" id="6355886at2759"/>
<comment type="subcellular location">
    <subcellularLocation>
        <location evidence="1">Golgi apparatus membrane</location>
        <topology evidence="1">Single-pass type II membrane protein</topology>
    </subcellularLocation>
</comment>
<evidence type="ECO:0008006" key="13">
    <source>
        <dbReference type="Google" id="ProtNLM"/>
    </source>
</evidence>
<reference evidence="11" key="1">
    <citation type="submission" date="2020-10" db="EMBL/GenBank/DDBJ databases">
        <authorList>
            <person name="Kikuchi T."/>
        </authorList>
    </citation>
    <scope>NUCLEOTIDE SEQUENCE</scope>
    <source>
        <strain evidence="11">NKZ352</strain>
    </source>
</reference>
<keyword evidence="12" id="KW-1185">Reference proteome</keyword>
<keyword evidence="9 10" id="KW-0472">Membrane</keyword>
<evidence type="ECO:0000313" key="11">
    <source>
        <dbReference type="EMBL" id="CAD6195872.1"/>
    </source>
</evidence>
<feature type="transmembrane region" description="Helical" evidence="10">
    <location>
        <begin position="313"/>
        <end position="335"/>
    </location>
</feature>
<dbReference type="AlphaFoldDB" id="A0A8S1HNM5"/>
<feature type="transmembrane region" description="Helical" evidence="10">
    <location>
        <begin position="46"/>
        <end position="68"/>
    </location>
</feature>
<name>A0A8S1HNM5_9PELO</name>
<comment type="similarity">
    <text evidence="2">Belongs to the glycosyltransferase 31 family.</text>
</comment>
<evidence type="ECO:0000256" key="4">
    <source>
        <dbReference type="ARBA" id="ARBA00022679"/>
    </source>
</evidence>
<evidence type="ECO:0000256" key="10">
    <source>
        <dbReference type="SAM" id="Phobius"/>
    </source>
</evidence>
<feature type="transmembrane region" description="Helical" evidence="10">
    <location>
        <begin position="179"/>
        <end position="200"/>
    </location>
</feature>
<feature type="transmembrane region" description="Helical" evidence="10">
    <location>
        <begin position="89"/>
        <end position="108"/>
    </location>
</feature>
<feature type="transmembrane region" description="Helical" evidence="10">
    <location>
        <begin position="149"/>
        <end position="172"/>
    </location>
</feature>
<evidence type="ECO:0000256" key="1">
    <source>
        <dbReference type="ARBA" id="ARBA00004323"/>
    </source>
</evidence>
<dbReference type="Gene3D" id="3.90.550.50">
    <property type="match status" value="1"/>
</dbReference>
<dbReference type="GO" id="GO:0000139">
    <property type="term" value="C:Golgi membrane"/>
    <property type="evidence" value="ECO:0007669"/>
    <property type="project" value="UniProtKB-SubCell"/>
</dbReference>
<keyword evidence="6" id="KW-0735">Signal-anchor</keyword>
<evidence type="ECO:0000256" key="8">
    <source>
        <dbReference type="ARBA" id="ARBA00023034"/>
    </source>
</evidence>
<gene>
    <name evidence="11" type="ORF">CAUJ_LOCUS11790</name>
</gene>
<dbReference type="Pfam" id="PF01762">
    <property type="entry name" value="Galactosyl_T"/>
    <property type="match status" value="1"/>
</dbReference>